<gene>
    <name evidence="1" type="ORF">PAHA3_3305</name>
</gene>
<comment type="caution">
    <text evidence="1">The sequence shown here is derived from an EMBL/GenBank/DDBJ whole genome shotgun (WGS) entry which is preliminary data.</text>
</comment>
<protein>
    <recommendedName>
        <fullName evidence="3">DNA and RNA helicase</fullName>
    </recommendedName>
</protein>
<proteinExistence type="predicted"/>
<evidence type="ECO:0000313" key="2">
    <source>
        <dbReference type="Proteomes" id="UP000069697"/>
    </source>
</evidence>
<name>A0A100VNN1_PAEAM</name>
<evidence type="ECO:0008006" key="3">
    <source>
        <dbReference type="Google" id="ProtNLM"/>
    </source>
</evidence>
<dbReference type="RefSeq" id="WP_062835600.1">
    <property type="nucleotide sequence ID" value="NZ_BCNV01000001.1"/>
</dbReference>
<evidence type="ECO:0000313" key="1">
    <source>
        <dbReference type="EMBL" id="GAS83227.1"/>
    </source>
</evidence>
<dbReference type="EMBL" id="BCNV01000001">
    <property type="protein sequence ID" value="GAS83227.1"/>
    <property type="molecule type" value="Genomic_DNA"/>
</dbReference>
<dbReference type="Proteomes" id="UP000069697">
    <property type="component" value="Unassembled WGS sequence"/>
</dbReference>
<organism evidence="1 2">
    <name type="scientific">Paenibacillus amylolyticus</name>
    <dbReference type="NCBI Taxonomy" id="1451"/>
    <lineage>
        <taxon>Bacteria</taxon>
        <taxon>Bacillati</taxon>
        <taxon>Bacillota</taxon>
        <taxon>Bacilli</taxon>
        <taxon>Bacillales</taxon>
        <taxon>Paenibacillaceae</taxon>
        <taxon>Paenibacillus</taxon>
    </lineage>
</organism>
<dbReference type="AlphaFoldDB" id="A0A100VNN1"/>
<reference evidence="2" key="2">
    <citation type="submission" date="2016-01" db="EMBL/GenBank/DDBJ databases">
        <title>Draft Genome Sequence of Paenibacillus amylolyticus Heshi-A3 that Was Isolated from Fermented Rice Bran with Aging Salted Mackerel, Which Was Named Heshiko as Traditional Fermented Seafood in Japan.</title>
        <authorList>
            <person name="Akuzawa S."/>
            <person name="Nakagawa J."/>
            <person name="Kanekatsu T."/>
            <person name="Kubota E."/>
            <person name="Ohtake R."/>
            <person name="Suzuki T."/>
            <person name="Kanesaki Y."/>
        </authorList>
    </citation>
    <scope>NUCLEOTIDE SEQUENCE [LARGE SCALE GENOMIC DNA]</scope>
    <source>
        <strain evidence="2">Heshi-A3</strain>
    </source>
</reference>
<reference evidence="1 2" key="1">
    <citation type="journal article" date="2016" name="Genome Announc.">
        <title>Draft Genome Sequence of Paenibacillus amylolyticus Heshi-A3, Isolated from Fermented Rice Bran in a Japanese Fermented Seafood Dish.</title>
        <authorList>
            <person name="Akuzawa S."/>
            <person name="Nagaoka J."/>
            <person name="Kanekatsu M."/>
            <person name="Kubota E."/>
            <person name="Ohtake R."/>
            <person name="Suzuki T."/>
            <person name="Kanesaki Y."/>
        </authorList>
    </citation>
    <scope>NUCLEOTIDE SEQUENCE [LARGE SCALE GENOMIC DNA]</scope>
    <source>
        <strain evidence="1 2">Heshi-A3</strain>
    </source>
</reference>
<accession>A0A100VNN1</accession>
<sequence length="257" mass="29056">MFTYSYPHFNKGRILKTSMLEGLRDFPRDYIELYYRGHADGILAGAEVEVFPDKLVVAPGMVLHKGRLYMLTEPMELAYQATGRVNVLKLRFTAEETVSDMTISHSELLLDEETTCTSRELELARFKLKEGARLRRDYQTFADLATEFNTLHVIHVPYAAEGASTLSPVVLKDYAERLLRTGTSDPQDLVFAMMCLNEGTVARSVILHHIASRLGLEYREYDNAQIHRYLDRILANAGRGTGRSGMPVGGPHRMIVD</sequence>